<name>A0A7S0IB72_MICPS</name>
<dbReference type="Gene3D" id="3.30.530.20">
    <property type="match status" value="1"/>
</dbReference>
<reference evidence="2" key="1">
    <citation type="submission" date="2021-01" db="EMBL/GenBank/DDBJ databases">
        <authorList>
            <person name="Corre E."/>
            <person name="Pelletier E."/>
            <person name="Niang G."/>
            <person name="Scheremetjew M."/>
            <person name="Finn R."/>
            <person name="Kale V."/>
            <person name="Holt S."/>
            <person name="Cochrane G."/>
            <person name="Meng A."/>
            <person name="Brown T."/>
            <person name="Cohen L."/>
        </authorList>
    </citation>
    <scope>NUCLEOTIDE SEQUENCE</scope>
    <source>
        <strain evidence="2">CCMP1723</strain>
    </source>
</reference>
<dbReference type="Pfam" id="PF01852">
    <property type="entry name" value="START"/>
    <property type="match status" value="1"/>
</dbReference>
<dbReference type="EMBL" id="HBEQ01004602">
    <property type="protein sequence ID" value="CAD8516192.1"/>
    <property type="molecule type" value="Transcribed_RNA"/>
</dbReference>
<dbReference type="InterPro" id="IPR023393">
    <property type="entry name" value="START-like_dom_sf"/>
</dbReference>
<feature type="domain" description="START" evidence="1">
    <location>
        <begin position="230"/>
        <end position="319"/>
    </location>
</feature>
<proteinExistence type="predicted"/>
<gene>
    <name evidence="2" type="ORF">MCOM1403_LOCUS3618</name>
</gene>
<dbReference type="SUPFAM" id="SSF55961">
    <property type="entry name" value="Bet v1-like"/>
    <property type="match status" value="1"/>
</dbReference>
<protein>
    <recommendedName>
        <fullName evidence="1">START domain-containing protein</fullName>
    </recommendedName>
</protein>
<accession>A0A7S0IB72</accession>
<dbReference type="InterPro" id="IPR051213">
    <property type="entry name" value="START_lipid_transfer"/>
</dbReference>
<dbReference type="PROSITE" id="PS50848">
    <property type="entry name" value="START"/>
    <property type="match status" value="1"/>
</dbReference>
<dbReference type="GO" id="GO:0005737">
    <property type="term" value="C:cytoplasm"/>
    <property type="evidence" value="ECO:0007669"/>
    <property type="project" value="UniProtKB-ARBA"/>
</dbReference>
<dbReference type="GO" id="GO:0008289">
    <property type="term" value="F:lipid binding"/>
    <property type="evidence" value="ECO:0007669"/>
    <property type="project" value="InterPro"/>
</dbReference>
<evidence type="ECO:0000313" key="2">
    <source>
        <dbReference type="EMBL" id="CAD8516192.1"/>
    </source>
</evidence>
<evidence type="ECO:0000259" key="1">
    <source>
        <dbReference type="PROSITE" id="PS50848"/>
    </source>
</evidence>
<organism evidence="2">
    <name type="scientific">Micromonas pusilla</name>
    <name type="common">Picoplanktonic green alga</name>
    <name type="synonym">Chromulina pusilla</name>
    <dbReference type="NCBI Taxonomy" id="38833"/>
    <lineage>
        <taxon>Eukaryota</taxon>
        <taxon>Viridiplantae</taxon>
        <taxon>Chlorophyta</taxon>
        <taxon>Mamiellophyceae</taxon>
        <taxon>Mamiellales</taxon>
        <taxon>Mamiellaceae</taxon>
        <taxon>Micromonas</taxon>
    </lineage>
</organism>
<dbReference type="PANTHER" id="PTHR19308">
    <property type="entry name" value="PHOSPHATIDYLCHOLINE TRANSFER PROTEIN"/>
    <property type="match status" value="1"/>
</dbReference>
<sequence length="339" mass="36618">MTRIDHADIRNSAEMELANVMRIEEAERDTVRQFFTMLGDGGWSHSGASDGTDIFKLPGERIHRIMGVTRTTATPEEVLTFFSEPKNFDKHFKILDEMFKDGAVVKIGGQGLELAASGSRQRMHKLGNFAALSIGGKDRSGPTDLSDVADGAIGLLDKARRSPVGIKLKSFFRSKMRGAKEHGAASTIASLPSAQDAAIGAALAAGSASFREGQFKDLPGHALLHGTFRLPAIVPDRDFIWDQVTLRLPTGSVLIAGKSVDDAEVSDVPSPKGHVRGAVLTSGYYITPRWSQDGEMEGSQIAFVVQADPKGVLPAWVVNLVAPKQAHNVTRLRKFLDCN</sequence>
<dbReference type="PANTHER" id="PTHR19308:SF56">
    <property type="entry name" value="START DOMAIN-CONTAINING PROTEIN"/>
    <property type="match status" value="1"/>
</dbReference>
<dbReference type="AlphaFoldDB" id="A0A7S0IB72"/>
<dbReference type="InterPro" id="IPR002913">
    <property type="entry name" value="START_lipid-bd_dom"/>
</dbReference>